<dbReference type="Pfam" id="PF01266">
    <property type="entry name" value="DAO"/>
    <property type="match status" value="1"/>
</dbReference>
<dbReference type="GO" id="GO:0016491">
    <property type="term" value="F:oxidoreductase activity"/>
    <property type="evidence" value="ECO:0007669"/>
    <property type="project" value="UniProtKB-KW"/>
</dbReference>
<evidence type="ECO:0000313" key="7">
    <source>
        <dbReference type="Proteomes" id="UP001228376"/>
    </source>
</evidence>
<accession>A0ABU5CIJ3</accession>
<dbReference type="Gene3D" id="3.50.50.60">
    <property type="entry name" value="FAD/NAD(P)-binding domain"/>
    <property type="match status" value="1"/>
</dbReference>
<evidence type="ECO:0000256" key="3">
    <source>
        <dbReference type="ARBA" id="ARBA00022630"/>
    </source>
</evidence>
<name>A0ABU5CIJ3_9BACI</name>
<evidence type="ECO:0000256" key="1">
    <source>
        <dbReference type="ARBA" id="ARBA00001974"/>
    </source>
</evidence>
<gene>
    <name evidence="6" type="ORF">P5G51_012655</name>
</gene>
<comment type="caution">
    <text evidence="6">The sequence shown here is derived from an EMBL/GenBank/DDBJ whole genome shotgun (WGS) entry which is preliminary data.</text>
</comment>
<dbReference type="SUPFAM" id="SSF54373">
    <property type="entry name" value="FAD-linked reductases, C-terminal domain"/>
    <property type="match status" value="1"/>
</dbReference>
<keyword evidence="4 6" id="KW-0560">Oxidoreductase</keyword>
<dbReference type="PANTHER" id="PTHR13847:SF286">
    <property type="entry name" value="D-AMINO ACID DEHYDROGENASE"/>
    <property type="match status" value="1"/>
</dbReference>
<keyword evidence="7" id="KW-1185">Reference proteome</keyword>
<feature type="domain" description="FAD dependent oxidoreductase" evidence="5">
    <location>
        <begin position="3"/>
        <end position="350"/>
    </location>
</feature>
<reference evidence="6 7" key="1">
    <citation type="submission" date="2023-10" db="EMBL/GenBank/DDBJ databases">
        <title>179-bfca-hs.</title>
        <authorList>
            <person name="Miliotis G."/>
            <person name="Sengupta P."/>
            <person name="Hameed A."/>
            <person name="Chuvochina M."/>
            <person name="Mcdonagh F."/>
            <person name="Simpson A.C."/>
            <person name="Singh N.K."/>
            <person name="Rekha P.D."/>
            <person name="Raman K."/>
            <person name="Hugenholtz P."/>
            <person name="Venkateswaran K."/>
        </authorList>
    </citation>
    <scope>NUCLEOTIDE SEQUENCE [LARGE SCALE GENOMIC DNA]</scope>
    <source>
        <strain evidence="6 7">179-BFC-A-HS</strain>
    </source>
</reference>
<evidence type="ECO:0000256" key="4">
    <source>
        <dbReference type="ARBA" id="ARBA00023002"/>
    </source>
</evidence>
<dbReference type="InterPro" id="IPR036188">
    <property type="entry name" value="FAD/NAD-bd_sf"/>
</dbReference>
<organism evidence="6 7">
    <name type="scientific">Tigheibacillus jepli</name>
    <dbReference type="NCBI Taxonomy" id="3035914"/>
    <lineage>
        <taxon>Bacteria</taxon>
        <taxon>Bacillati</taxon>
        <taxon>Bacillota</taxon>
        <taxon>Bacilli</taxon>
        <taxon>Bacillales</taxon>
        <taxon>Bacillaceae</taxon>
        <taxon>Tigheibacillus</taxon>
    </lineage>
</organism>
<dbReference type="RefSeq" id="WP_306066156.1">
    <property type="nucleotide sequence ID" value="NZ_JAROCA020000001.1"/>
</dbReference>
<dbReference type="InterPro" id="IPR006076">
    <property type="entry name" value="FAD-dep_OxRdtase"/>
</dbReference>
<evidence type="ECO:0000256" key="2">
    <source>
        <dbReference type="ARBA" id="ARBA00009410"/>
    </source>
</evidence>
<comment type="cofactor">
    <cofactor evidence="1">
        <name>FAD</name>
        <dbReference type="ChEBI" id="CHEBI:57692"/>
    </cofactor>
</comment>
<sequence length="371" mass="39769">MKKVIIIGAGILGATAAYRLAKAGVEVTVIDQQIAGRATQVASGVICPWLSKRRNKAWYELAKQGARLYPKLMKELAEDGQQHTGYRRTGALFLRNSKEKLQEFQKMALNRREDAPEIGDISLLSPQQATALFPPLKESYGAVHIAGGARVDGSQLVCSLLKSAQHYGAHTINGQAALLRVGDVVHGVKVNDQSIQSDAVIAVNGAWMRALLVEIGISFQGSFQKGQLLHLQMPQLDTSSWPVVLPPSGQSIVSFDDHLVIGASHENDVAFDKRITAGAMQDVLSKALKFAPGLKEAEILEAKYGFRPFTPDFLPVFGPVPGINGLYLGNGLGASGMTTGPFIATMLADMVQGKTPEIDVDAYAVANVIGK</sequence>
<dbReference type="EC" id="1.-.-.-" evidence="6"/>
<dbReference type="EMBL" id="JAROCA020000001">
    <property type="protein sequence ID" value="MDY0406126.1"/>
    <property type="molecule type" value="Genomic_DNA"/>
</dbReference>
<proteinExistence type="inferred from homology"/>
<dbReference type="PANTHER" id="PTHR13847">
    <property type="entry name" value="SARCOSINE DEHYDROGENASE-RELATED"/>
    <property type="match status" value="1"/>
</dbReference>
<evidence type="ECO:0000259" key="5">
    <source>
        <dbReference type="Pfam" id="PF01266"/>
    </source>
</evidence>
<protein>
    <submittedName>
        <fullName evidence="6">FAD-dependent oxidoreductase</fullName>
        <ecNumber evidence="6">1.-.-.-</ecNumber>
    </submittedName>
</protein>
<dbReference type="Gene3D" id="3.30.9.10">
    <property type="entry name" value="D-Amino Acid Oxidase, subunit A, domain 2"/>
    <property type="match status" value="1"/>
</dbReference>
<dbReference type="SUPFAM" id="SSF51905">
    <property type="entry name" value="FAD/NAD(P)-binding domain"/>
    <property type="match status" value="1"/>
</dbReference>
<evidence type="ECO:0000313" key="6">
    <source>
        <dbReference type="EMBL" id="MDY0406126.1"/>
    </source>
</evidence>
<dbReference type="Proteomes" id="UP001228376">
    <property type="component" value="Unassembled WGS sequence"/>
</dbReference>
<comment type="similarity">
    <text evidence="2">Belongs to the DadA oxidoreductase family.</text>
</comment>
<keyword evidence="3" id="KW-0285">Flavoprotein</keyword>